<dbReference type="Proteomes" id="UP001287282">
    <property type="component" value="Unassembled WGS sequence"/>
</dbReference>
<keyword evidence="10" id="KW-1185">Reference proteome</keyword>
<accession>A0ABU3XI86</accession>
<keyword evidence="4" id="KW-0547">Nucleotide-binding</keyword>
<dbReference type="Gene3D" id="3.30.565.10">
    <property type="entry name" value="Histidine kinase-like ATPase, C-terminal domain"/>
    <property type="match status" value="1"/>
</dbReference>
<dbReference type="EC" id="2.7.13.3" evidence="2"/>
<organism evidence="9 10">
    <name type="scientific">Alkalihalophilus lindianensis</name>
    <dbReference type="NCBI Taxonomy" id="1630542"/>
    <lineage>
        <taxon>Bacteria</taxon>
        <taxon>Bacillati</taxon>
        <taxon>Bacillota</taxon>
        <taxon>Bacilli</taxon>
        <taxon>Bacillales</taxon>
        <taxon>Bacillaceae</taxon>
        <taxon>Alkalihalophilus</taxon>
    </lineage>
</organism>
<dbReference type="PRINTS" id="PR00344">
    <property type="entry name" value="BCTRLSENSOR"/>
</dbReference>
<sequence length="79" mass="8657">VLTDGGENITVHVKDSGVGIKQDEIPRIFERFYRVDRARSRNSGGTGLGLAIVKHLVEAHQGNIIVRSELGKGSEFILE</sequence>
<dbReference type="InterPro" id="IPR036890">
    <property type="entry name" value="HATPase_C_sf"/>
</dbReference>
<feature type="non-terminal residue" evidence="9">
    <location>
        <position position="1"/>
    </location>
</feature>
<dbReference type="RefSeq" id="WP_317124468.1">
    <property type="nucleotide sequence ID" value="NZ_JAWJBA010000961.1"/>
</dbReference>
<keyword evidence="3" id="KW-0808">Transferase</keyword>
<dbReference type="EMBL" id="JAWJBA010000961">
    <property type="protein sequence ID" value="MDV2687604.1"/>
    <property type="molecule type" value="Genomic_DNA"/>
</dbReference>
<evidence type="ECO:0000259" key="8">
    <source>
        <dbReference type="PROSITE" id="PS50109"/>
    </source>
</evidence>
<evidence type="ECO:0000256" key="3">
    <source>
        <dbReference type="ARBA" id="ARBA00022679"/>
    </source>
</evidence>
<keyword evidence="6 9" id="KW-0067">ATP-binding</keyword>
<name>A0ABU3XI86_9BACI</name>
<comment type="caution">
    <text evidence="9">The sequence shown here is derived from an EMBL/GenBank/DDBJ whole genome shotgun (WGS) entry which is preliminary data.</text>
</comment>
<protein>
    <recommendedName>
        <fullName evidence="2">histidine kinase</fullName>
        <ecNumber evidence="2">2.7.13.3</ecNumber>
    </recommendedName>
</protein>
<feature type="non-terminal residue" evidence="9">
    <location>
        <position position="79"/>
    </location>
</feature>
<dbReference type="GO" id="GO:0005524">
    <property type="term" value="F:ATP binding"/>
    <property type="evidence" value="ECO:0007669"/>
    <property type="project" value="UniProtKB-KW"/>
</dbReference>
<evidence type="ECO:0000256" key="2">
    <source>
        <dbReference type="ARBA" id="ARBA00012438"/>
    </source>
</evidence>
<dbReference type="InterPro" id="IPR004358">
    <property type="entry name" value="Sig_transdc_His_kin-like_C"/>
</dbReference>
<dbReference type="PROSITE" id="PS50109">
    <property type="entry name" value="HIS_KIN"/>
    <property type="match status" value="1"/>
</dbReference>
<dbReference type="InterPro" id="IPR005467">
    <property type="entry name" value="His_kinase_dom"/>
</dbReference>
<evidence type="ECO:0000256" key="7">
    <source>
        <dbReference type="ARBA" id="ARBA00023012"/>
    </source>
</evidence>
<dbReference type="Pfam" id="PF02518">
    <property type="entry name" value="HATPase_c"/>
    <property type="match status" value="1"/>
</dbReference>
<evidence type="ECO:0000256" key="6">
    <source>
        <dbReference type="ARBA" id="ARBA00022840"/>
    </source>
</evidence>
<evidence type="ECO:0000256" key="4">
    <source>
        <dbReference type="ARBA" id="ARBA00022741"/>
    </source>
</evidence>
<evidence type="ECO:0000256" key="5">
    <source>
        <dbReference type="ARBA" id="ARBA00022777"/>
    </source>
</evidence>
<evidence type="ECO:0000256" key="1">
    <source>
        <dbReference type="ARBA" id="ARBA00000085"/>
    </source>
</evidence>
<evidence type="ECO:0000313" key="9">
    <source>
        <dbReference type="EMBL" id="MDV2687604.1"/>
    </source>
</evidence>
<keyword evidence="7" id="KW-0902">Two-component regulatory system</keyword>
<reference evidence="9 10" key="1">
    <citation type="submission" date="2023-10" db="EMBL/GenBank/DDBJ databases">
        <title>Screening of Alkalihalobacillus lindianensis BZ-TG-R113 and Its Alleviation of Salt Stress on Rapeseed Growth.</title>
        <authorList>
            <person name="Zhao B."/>
            <person name="Guo T."/>
        </authorList>
    </citation>
    <scope>NUCLEOTIDE SEQUENCE [LARGE SCALE GENOMIC DNA]</scope>
    <source>
        <strain evidence="9 10">BZ-TG-R113</strain>
    </source>
</reference>
<gene>
    <name evidence="9" type="ORF">RYX56_24970</name>
</gene>
<feature type="domain" description="Histidine kinase" evidence="8">
    <location>
        <begin position="1"/>
        <end position="79"/>
    </location>
</feature>
<dbReference type="SUPFAM" id="SSF55874">
    <property type="entry name" value="ATPase domain of HSP90 chaperone/DNA topoisomerase II/histidine kinase"/>
    <property type="match status" value="1"/>
</dbReference>
<dbReference type="PANTHER" id="PTHR43047:SF72">
    <property type="entry name" value="OSMOSENSING HISTIDINE PROTEIN KINASE SLN1"/>
    <property type="match status" value="1"/>
</dbReference>
<dbReference type="InterPro" id="IPR003594">
    <property type="entry name" value="HATPase_dom"/>
</dbReference>
<dbReference type="PANTHER" id="PTHR43047">
    <property type="entry name" value="TWO-COMPONENT HISTIDINE PROTEIN KINASE"/>
    <property type="match status" value="1"/>
</dbReference>
<comment type="catalytic activity">
    <reaction evidence="1">
        <text>ATP + protein L-histidine = ADP + protein N-phospho-L-histidine.</text>
        <dbReference type="EC" id="2.7.13.3"/>
    </reaction>
</comment>
<evidence type="ECO:0000313" key="10">
    <source>
        <dbReference type="Proteomes" id="UP001287282"/>
    </source>
</evidence>
<proteinExistence type="predicted"/>
<keyword evidence="5" id="KW-0418">Kinase</keyword>